<dbReference type="Proteomes" id="UP001241758">
    <property type="component" value="Unassembled WGS sequence"/>
</dbReference>
<feature type="signal peptide" evidence="2">
    <location>
        <begin position="1"/>
        <end position="21"/>
    </location>
</feature>
<evidence type="ECO:0000256" key="1">
    <source>
        <dbReference type="SAM" id="MobiDB-lite"/>
    </source>
</evidence>
<evidence type="ECO:0008006" key="5">
    <source>
        <dbReference type="Google" id="ProtNLM"/>
    </source>
</evidence>
<feature type="compositionally biased region" description="Pro residues" evidence="1">
    <location>
        <begin position="46"/>
        <end position="88"/>
    </location>
</feature>
<dbReference type="RefSeq" id="WP_282758627.1">
    <property type="nucleotide sequence ID" value="NZ_JASCTH010000005.1"/>
</dbReference>
<proteinExistence type="predicted"/>
<reference evidence="3 4" key="1">
    <citation type="submission" date="2023-05" db="EMBL/GenBank/DDBJ databases">
        <title>Actinoplanes sp. NEAU-A12 genome sequencing.</title>
        <authorList>
            <person name="Wang Z.-S."/>
        </authorList>
    </citation>
    <scope>NUCLEOTIDE SEQUENCE [LARGE SCALE GENOMIC DNA]</scope>
    <source>
        <strain evidence="3 4">NEAU-A12</strain>
    </source>
</reference>
<feature type="region of interest" description="Disordered" evidence="1">
    <location>
        <begin position="13"/>
        <end position="115"/>
    </location>
</feature>
<evidence type="ECO:0000313" key="4">
    <source>
        <dbReference type="Proteomes" id="UP001241758"/>
    </source>
</evidence>
<protein>
    <recommendedName>
        <fullName evidence="5">DUF5666 domain-containing protein</fullName>
    </recommendedName>
</protein>
<feature type="chain" id="PRO_5045683294" description="DUF5666 domain-containing protein" evidence="2">
    <location>
        <begin position="22"/>
        <end position="183"/>
    </location>
</feature>
<sequence length="183" mass="17438">MRRLTILLLAGGSLAPLTACGSDPPPGSASPAPSPPATAPGAGGTPPAPVSPAGGTPPAPVSPAGGTPPAPVSPGSPAPTTTTPPPASPRGESTVPVPPPGPGELPGGLPHGDRTLSGVVARSGDCTMLRVGDRLWGLAGTPAETLTAGDRVTVTGQITTTGADCAGSDVVRTIVVRRVTPGG</sequence>
<keyword evidence="2" id="KW-0732">Signal</keyword>
<keyword evidence="4" id="KW-1185">Reference proteome</keyword>
<evidence type="ECO:0000313" key="3">
    <source>
        <dbReference type="EMBL" id="MDI6098777.1"/>
    </source>
</evidence>
<comment type="caution">
    <text evidence="3">The sequence shown here is derived from an EMBL/GenBank/DDBJ whole genome shotgun (WGS) entry which is preliminary data.</text>
</comment>
<gene>
    <name evidence="3" type="ORF">QLQ12_09215</name>
</gene>
<feature type="compositionally biased region" description="Pro residues" evidence="1">
    <location>
        <begin position="23"/>
        <end position="38"/>
    </location>
</feature>
<accession>A0ABT6WGC6</accession>
<name>A0ABT6WGC6_9ACTN</name>
<dbReference type="EMBL" id="JASCTH010000005">
    <property type="protein sequence ID" value="MDI6098777.1"/>
    <property type="molecule type" value="Genomic_DNA"/>
</dbReference>
<organism evidence="3 4">
    <name type="scientific">Actinoplanes sandaracinus</name>
    <dbReference type="NCBI Taxonomy" id="3045177"/>
    <lineage>
        <taxon>Bacteria</taxon>
        <taxon>Bacillati</taxon>
        <taxon>Actinomycetota</taxon>
        <taxon>Actinomycetes</taxon>
        <taxon>Micromonosporales</taxon>
        <taxon>Micromonosporaceae</taxon>
        <taxon>Actinoplanes</taxon>
    </lineage>
</organism>
<evidence type="ECO:0000256" key="2">
    <source>
        <dbReference type="SAM" id="SignalP"/>
    </source>
</evidence>